<evidence type="ECO:0000313" key="2">
    <source>
        <dbReference type="WBParaSite" id="SPAL_0001394100.1"/>
    </source>
</evidence>
<protein>
    <submittedName>
        <fullName evidence="2">Uncharacterized protein</fullName>
    </submittedName>
</protein>
<proteinExistence type="predicted"/>
<dbReference type="Proteomes" id="UP000046392">
    <property type="component" value="Unplaced"/>
</dbReference>
<name>A0A0N5C7M9_STREA</name>
<sequence length="122" mass="13949">MKIKNCLVMTQNGNSEIRGNLSIKVELENFNSVIENDKSLDDLKIAESDEIFNNIIVEEITEIRDDTNKILDEKTIEETDNEAAVNLKEQTLISDEDIFPFLNQNNGKISQSLEYGLLSRNR</sequence>
<accession>A0A0N5C7M9</accession>
<keyword evidence="1" id="KW-1185">Reference proteome</keyword>
<dbReference type="WBParaSite" id="SPAL_0001394100.1">
    <property type="protein sequence ID" value="SPAL_0001394100.1"/>
    <property type="gene ID" value="SPAL_0001394100"/>
</dbReference>
<reference evidence="2" key="1">
    <citation type="submission" date="2017-02" db="UniProtKB">
        <authorList>
            <consortium name="WormBaseParasite"/>
        </authorList>
    </citation>
    <scope>IDENTIFICATION</scope>
</reference>
<evidence type="ECO:0000313" key="1">
    <source>
        <dbReference type="Proteomes" id="UP000046392"/>
    </source>
</evidence>
<organism evidence="1 2">
    <name type="scientific">Strongyloides papillosus</name>
    <name type="common">Intestinal threadworm</name>
    <dbReference type="NCBI Taxonomy" id="174720"/>
    <lineage>
        <taxon>Eukaryota</taxon>
        <taxon>Metazoa</taxon>
        <taxon>Ecdysozoa</taxon>
        <taxon>Nematoda</taxon>
        <taxon>Chromadorea</taxon>
        <taxon>Rhabditida</taxon>
        <taxon>Tylenchina</taxon>
        <taxon>Panagrolaimomorpha</taxon>
        <taxon>Strongyloidoidea</taxon>
        <taxon>Strongyloididae</taxon>
        <taxon>Strongyloides</taxon>
    </lineage>
</organism>
<dbReference type="AlphaFoldDB" id="A0A0N5C7M9"/>